<comment type="caution">
    <text evidence="3">The sequence shown here is derived from an EMBL/GenBank/DDBJ whole genome shotgun (WGS) entry which is preliminary data.</text>
</comment>
<evidence type="ECO:0000313" key="3">
    <source>
        <dbReference type="EMBL" id="TDO51453.1"/>
    </source>
</evidence>
<organism evidence="3 4">
    <name type="scientific">Kribbella caucasensis</name>
    <dbReference type="NCBI Taxonomy" id="2512215"/>
    <lineage>
        <taxon>Bacteria</taxon>
        <taxon>Bacillati</taxon>
        <taxon>Actinomycetota</taxon>
        <taxon>Actinomycetes</taxon>
        <taxon>Propionibacteriales</taxon>
        <taxon>Kribbellaceae</taxon>
        <taxon>Kribbella</taxon>
    </lineage>
</organism>
<evidence type="ECO:0000313" key="4">
    <source>
        <dbReference type="Proteomes" id="UP000295388"/>
    </source>
</evidence>
<name>A0A4R6KJY7_9ACTN</name>
<keyword evidence="2" id="KW-0472">Membrane</keyword>
<accession>A0A4R6KJY7</accession>
<feature type="transmembrane region" description="Helical" evidence="2">
    <location>
        <begin position="42"/>
        <end position="67"/>
    </location>
</feature>
<proteinExistence type="predicted"/>
<reference evidence="3 4" key="1">
    <citation type="submission" date="2019-03" db="EMBL/GenBank/DDBJ databases">
        <title>Genomic Encyclopedia of Type Strains, Phase III (KMG-III): the genomes of soil and plant-associated and newly described type strains.</title>
        <authorList>
            <person name="Whitman W."/>
        </authorList>
    </citation>
    <scope>NUCLEOTIDE SEQUENCE [LARGE SCALE GENOMIC DNA]</scope>
    <source>
        <strain evidence="3 4">VKM Ac-2527</strain>
    </source>
</reference>
<gene>
    <name evidence="3" type="ORF">EV643_103190</name>
</gene>
<protein>
    <submittedName>
        <fullName evidence="3">Uncharacterized protein</fullName>
    </submittedName>
</protein>
<evidence type="ECO:0000256" key="2">
    <source>
        <dbReference type="SAM" id="Phobius"/>
    </source>
</evidence>
<feature type="region of interest" description="Disordered" evidence="1">
    <location>
        <begin position="247"/>
        <end position="267"/>
    </location>
</feature>
<dbReference type="OrthoDB" id="3826646at2"/>
<keyword evidence="2" id="KW-1133">Transmembrane helix</keyword>
<evidence type="ECO:0000256" key="1">
    <source>
        <dbReference type="SAM" id="MobiDB-lite"/>
    </source>
</evidence>
<dbReference type="Proteomes" id="UP000295388">
    <property type="component" value="Unassembled WGS sequence"/>
</dbReference>
<keyword evidence="4" id="KW-1185">Reference proteome</keyword>
<dbReference type="AlphaFoldDB" id="A0A4R6KJY7"/>
<dbReference type="RefSeq" id="WP_133799398.1">
    <property type="nucleotide sequence ID" value="NZ_SNWQ01000003.1"/>
</dbReference>
<dbReference type="EMBL" id="SNWQ01000003">
    <property type="protein sequence ID" value="TDO51453.1"/>
    <property type="molecule type" value="Genomic_DNA"/>
</dbReference>
<keyword evidence="2" id="KW-0812">Transmembrane</keyword>
<sequence>MNNLNDTLPDLMRRATEDLEPESTDLVERGMRRGAVLRRRRTALLSVSGAAAVLATAGIIVGGSTLFAGAGGDTSVAGTTNPPTPMTSVKPTPIPAVTPQETLATLKKLVAPSGAKITRPEARGGGVKDGFVAASVVLDDGKGLSLIDVLVEQKPKTNCTDTPTGSCTVRADGSVVVSLSESPEYPRDGNPGGVISNYVTVYRADGTAVHMTNYNAPLEKNAGQTRPKPVYSAAALVQLAVSKLWEAPPAVAGKPQPTDTGKVKPTK</sequence>